<dbReference type="InterPro" id="IPR012337">
    <property type="entry name" value="RNaseH-like_sf"/>
</dbReference>
<reference evidence="2 3" key="1">
    <citation type="journal article" date="2023" name="Res Sq">
        <title>Genomic and morphological characterization of Knufia obscura isolated from the Mars 2020 spacecraft assembly facility.</title>
        <authorList>
            <person name="Chander A.M."/>
            <person name="Teixeira M.M."/>
            <person name="Singh N.K."/>
            <person name="Williams M.P."/>
            <person name="Parker C.W."/>
            <person name="Leo P."/>
            <person name="Stajich J.E."/>
            <person name="Torok T."/>
            <person name="Tighe S."/>
            <person name="Mason C.E."/>
            <person name="Venkateswaran K."/>
        </authorList>
    </citation>
    <scope>NUCLEOTIDE SEQUENCE [LARGE SCALE GENOMIC DNA]</scope>
    <source>
        <strain evidence="2 3">CCFEE 5817</strain>
    </source>
</reference>
<dbReference type="Proteomes" id="UP001334248">
    <property type="component" value="Unassembled WGS sequence"/>
</dbReference>
<keyword evidence="3" id="KW-1185">Reference proteome</keyword>
<proteinExistence type="predicted"/>
<evidence type="ECO:0000313" key="2">
    <source>
        <dbReference type="EMBL" id="KAK5936725.1"/>
    </source>
</evidence>
<comment type="caution">
    <text evidence="2">The sequence shown here is derived from an EMBL/GenBank/DDBJ whole genome shotgun (WGS) entry which is preliminary data.</text>
</comment>
<feature type="domain" description="HAT C-terminal dimerisation" evidence="1">
    <location>
        <begin position="198"/>
        <end position="260"/>
    </location>
</feature>
<evidence type="ECO:0000259" key="1">
    <source>
        <dbReference type="Pfam" id="PF05699"/>
    </source>
</evidence>
<dbReference type="InterPro" id="IPR008906">
    <property type="entry name" value="HATC_C_dom"/>
</dbReference>
<accession>A0ABR0R909</accession>
<dbReference type="RefSeq" id="XP_064724815.1">
    <property type="nucleotide sequence ID" value="XM_064879376.1"/>
</dbReference>
<dbReference type="GeneID" id="90004437"/>
<evidence type="ECO:0000313" key="3">
    <source>
        <dbReference type="Proteomes" id="UP001334248"/>
    </source>
</evidence>
<name>A0ABR0R909_9EURO</name>
<dbReference type="SUPFAM" id="SSF53098">
    <property type="entry name" value="Ribonuclease H-like"/>
    <property type="match status" value="1"/>
</dbReference>
<dbReference type="EMBL" id="JAVHJV010000023">
    <property type="protein sequence ID" value="KAK5936725.1"/>
    <property type="molecule type" value="Genomic_DNA"/>
</dbReference>
<dbReference type="Pfam" id="PF05699">
    <property type="entry name" value="Dimer_Tnp_hAT"/>
    <property type="match status" value="1"/>
</dbReference>
<organism evidence="2 3">
    <name type="scientific">Knufia obscura</name>
    <dbReference type="NCBI Taxonomy" id="1635080"/>
    <lineage>
        <taxon>Eukaryota</taxon>
        <taxon>Fungi</taxon>
        <taxon>Dikarya</taxon>
        <taxon>Ascomycota</taxon>
        <taxon>Pezizomycotina</taxon>
        <taxon>Eurotiomycetes</taxon>
        <taxon>Chaetothyriomycetidae</taxon>
        <taxon>Chaetothyriales</taxon>
        <taxon>Trichomeriaceae</taxon>
        <taxon>Knufia</taxon>
    </lineage>
</organism>
<protein>
    <recommendedName>
        <fullName evidence="1">HAT C-terminal dimerisation domain-containing protein</fullName>
    </recommendedName>
</protein>
<sequence>MKRAGHRITHKSSAPNVYASEVFCFQFKDQIKADTLTDADWDELSEIELALQSFADTTIDLQSNATDGRHGSEGLVEAQAKHGPKHPIAVCWQNCWQKPDKWRHTTDDAQTVYAAATLLAPRGRKAYFDQKWDGPSFGKDAMIKKVRQYWKKHYNDKLFTVDKPKPVIRISPLEIQLGNRSGHSTTTHHSDAFMEYIHQPTTGNVDVLNWWAEYGPIELQRIAFDILSIPAMSAEVERVLSSTKRTLTPDRNALTIESLEIIELLWWRGDIVLQKSDSGEVEEEKSV</sequence>
<gene>
    <name evidence="2" type="ORF">PMZ80_010988</name>
</gene>